<name>A0AAF0XW42_DAUCS</name>
<evidence type="ECO:0000256" key="2">
    <source>
        <dbReference type="PROSITE-ProRule" id="PRU00708"/>
    </source>
</evidence>
<protein>
    <recommendedName>
        <fullName evidence="5">Pentatricopeptide repeat-containing protein</fullName>
    </recommendedName>
</protein>
<dbReference type="NCBIfam" id="TIGR00756">
    <property type="entry name" value="PPR"/>
    <property type="match status" value="4"/>
</dbReference>
<feature type="repeat" description="PPR" evidence="2">
    <location>
        <begin position="164"/>
        <end position="198"/>
    </location>
</feature>
<dbReference type="GO" id="GO:0009451">
    <property type="term" value="P:RNA modification"/>
    <property type="evidence" value="ECO:0007669"/>
    <property type="project" value="InterPro"/>
</dbReference>
<dbReference type="InterPro" id="IPR046848">
    <property type="entry name" value="E_motif"/>
</dbReference>
<dbReference type="PANTHER" id="PTHR47926">
    <property type="entry name" value="PENTATRICOPEPTIDE REPEAT-CONTAINING PROTEIN"/>
    <property type="match status" value="1"/>
</dbReference>
<dbReference type="PANTHER" id="PTHR47926:SF436">
    <property type="entry name" value="PENTATRICOPEPTIDE REPEAT-CONTAINING PROTEIN ELI1, CHLOROPLASTIC-LIKE ISOFORM X2"/>
    <property type="match status" value="1"/>
</dbReference>
<reference evidence="3" key="2">
    <citation type="submission" date="2022-03" db="EMBL/GenBank/DDBJ databases">
        <title>Draft title - Genomic analysis of global carrot germplasm unveils the trajectory of domestication and the origin of high carotenoid orange carrot.</title>
        <authorList>
            <person name="Iorizzo M."/>
            <person name="Ellison S."/>
            <person name="Senalik D."/>
            <person name="Macko-Podgorni A."/>
            <person name="Grzebelus D."/>
            <person name="Bostan H."/>
            <person name="Rolling W."/>
            <person name="Curaba J."/>
            <person name="Simon P."/>
        </authorList>
    </citation>
    <scope>NUCLEOTIDE SEQUENCE</scope>
    <source>
        <tissue evidence="3">Leaf</tissue>
    </source>
</reference>
<reference evidence="3" key="1">
    <citation type="journal article" date="2016" name="Nat. Genet.">
        <title>A high-quality carrot genome assembly provides new insights into carotenoid accumulation and asterid genome evolution.</title>
        <authorList>
            <person name="Iorizzo M."/>
            <person name="Ellison S."/>
            <person name="Senalik D."/>
            <person name="Zeng P."/>
            <person name="Satapoomin P."/>
            <person name="Huang J."/>
            <person name="Bowman M."/>
            <person name="Iovene M."/>
            <person name="Sanseverino W."/>
            <person name="Cavagnaro P."/>
            <person name="Yildiz M."/>
            <person name="Macko-Podgorni A."/>
            <person name="Moranska E."/>
            <person name="Grzebelus E."/>
            <person name="Grzebelus D."/>
            <person name="Ashrafi H."/>
            <person name="Zheng Z."/>
            <person name="Cheng S."/>
            <person name="Spooner D."/>
            <person name="Van Deynze A."/>
            <person name="Simon P."/>
        </authorList>
    </citation>
    <scope>NUCLEOTIDE SEQUENCE</scope>
    <source>
        <tissue evidence="3">Leaf</tissue>
    </source>
</reference>
<organism evidence="3 4">
    <name type="scientific">Daucus carota subsp. sativus</name>
    <name type="common">Carrot</name>
    <dbReference type="NCBI Taxonomy" id="79200"/>
    <lineage>
        <taxon>Eukaryota</taxon>
        <taxon>Viridiplantae</taxon>
        <taxon>Streptophyta</taxon>
        <taxon>Embryophyta</taxon>
        <taxon>Tracheophyta</taxon>
        <taxon>Spermatophyta</taxon>
        <taxon>Magnoliopsida</taxon>
        <taxon>eudicotyledons</taxon>
        <taxon>Gunneridae</taxon>
        <taxon>Pentapetalae</taxon>
        <taxon>asterids</taxon>
        <taxon>campanulids</taxon>
        <taxon>Apiales</taxon>
        <taxon>Apiaceae</taxon>
        <taxon>Apioideae</taxon>
        <taxon>Scandiceae</taxon>
        <taxon>Daucinae</taxon>
        <taxon>Daucus</taxon>
        <taxon>Daucus sect. Daucus</taxon>
    </lineage>
</organism>
<proteinExistence type="predicted"/>
<dbReference type="Proteomes" id="UP000077755">
    <property type="component" value="Chromosome 9"/>
</dbReference>
<feature type="repeat" description="PPR" evidence="2">
    <location>
        <begin position="378"/>
        <end position="412"/>
    </location>
</feature>
<dbReference type="Gene3D" id="1.25.40.10">
    <property type="entry name" value="Tetratricopeptide repeat domain"/>
    <property type="match status" value="3"/>
</dbReference>
<dbReference type="InterPro" id="IPR011990">
    <property type="entry name" value="TPR-like_helical_dom_sf"/>
</dbReference>
<dbReference type="InterPro" id="IPR002885">
    <property type="entry name" value="PPR_rpt"/>
</dbReference>
<keyword evidence="1" id="KW-0677">Repeat</keyword>
<dbReference type="SUPFAM" id="SSF48452">
    <property type="entry name" value="TPR-like"/>
    <property type="match status" value="1"/>
</dbReference>
<dbReference type="EMBL" id="CP093351">
    <property type="protein sequence ID" value="WOH14412.1"/>
    <property type="molecule type" value="Genomic_DNA"/>
</dbReference>
<dbReference type="GO" id="GO:0003723">
    <property type="term" value="F:RNA binding"/>
    <property type="evidence" value="ECO:0007669"/>
    <property type="project" value="InterPro"/>
</dbReference>
<keyword evidence="4" id="KW-1185">Reference proteome</keyword>
<dbReference type="AlphaFoldDB" id="A0AAF0XW42"/>
<dbReference type="FunFam" id="1.25.40.10:FF:000184">
    <property type="entry name" value="Pentatricopeptide repeat-containing protein, chloroplastic"/>
    <property type="match status" value="1"/>
</dbReference>
<evidence type="ECO:0008006" key="5">
    <source>
        <dbReference type="Google" id="ProtNLM"/>
    </source>
</evidence>
<dbReference type="Pfam" id="PF13812">
    <property type="entry name" value="PPR_3"/>
    <property type="match status" value="1"/>
</dbReference>
<dbReference type="KEGG" id="dcr:108202972"/>
<dbReference type="InterPro" id="IPR046960">
    <property type="entry name" value="PPR_At4g14850-like_plant"/>
</dbReference>
<accession>A0AAF0XW42</accession>
<dbReference type="Pfam" id="PF13041">
    <property type="entry name" value="PPR_2"/>
    <property type="match status" value="3"/>
</dbReference>
<sequence>MLHSSLSNLLKGRISRPQLLKIHAKVFVLGAHQDNLVATRLIGHYPSQLALSVFNYLHSPNIFPCNAIIRSLAQEGYSDSAFLVFKRLNFWSLLPNDLTFSFICKACFRASDVGYVKQVHTHVLKLGYGDDFVVCNGLVGVYARGFSDLVSARKLFDEMPEKGLVCCWTSLIAGYAKLGQSEEALQLFLVMVRDNLRPDDETMVSVLSACSNLDIENNEKWAKILSQFEKNCVSKRFGFDALYTVLVYIYGKLEKVEDGRQIFNKISAQGKTSVIAWNVMIGAYVQNSDASEALSLFRQMEDFKTCPNHVTMVSVLSACAQIGDLELGLWIHEYMKSKEWKGCRALNRNLNTTLIDMYCKCGDLKRARDVFGGMFTKDVVAFNVMIMGLAINGEGQEALSMFSGMQDVGLIPDAGTFLGVLCACSHSGFLEKGRHVFADMRQRFSVYPKLEHYACYVDLLSRSGCIQEALEVVISMPYEPNGFVWGSLLGGCVLHKKLEYAENISKMLVRADPDNSAGYVLLSNAYASDRRWGDVSELRCFMKEKGVKKHSANSWVSIEGAVHEFFAGSPSHPQIGQLLDILDGLSMKMKLGIT</sequence>
<evidence type="ECO:0000313" key="3">
    <source>
        <dbReference type="EMBL" id="WOH14412.1"/>
    </source>
</evidence>
<dbReference type="Pfam" id="PF20431">
    <property type="entry name" value="E_motif"/>
    <property type="match status" value="1"/>
</dbReference>
<evidence type="ECO:0000256" key="1">
    <source>
        <dbReference type="ARBA" id="ARBA00022737"/>
    </source>
</evidence>
<gene>
    <name evidence="3" type="ORF">DCAR_0933931</name>
</gene>
<dbReference type="PROSITE" id="PS51375">
    <property type="entry name" value="PPR"/>
    <property type="match status" value="3"/>
</dbReference>
<evidence type="ECO:0000313" key="4">
    <source>
        <dbReference type="Proteomes" id="UP000077755"/>
    </source>
</evidence>
<feature type="repeat" description="PPR" evidence="2">
    <location>
        <begin position="273"/>
        <end position="307"/>
    </location>
</feature>
<dbReference type="FunFam" id="1.25.40.10:FF:000344">
    <property type="entry name" value="Pentatricopeptide repeat-containing protein"/>
    <property type="match status" value="1"/>
</dbReference>